<sequence length="219" mass="24726">MTTTVSITHCWTKRRPEPARALAWLRAALLCLLLGWALPAPAQVPGDVVQMQLERSEEGLLLSASLNFELPELVEDALRKGIPMYFTTEAEVLRERWYWSDKTVAQAHRYLRLSYQPLTRRWRLQVASAPFTNAGLGVALAQHFDDYDEALAAMQRIGRWKIAEPSELDSGVGHVVQLRFRVDMSQLPRPLQIGALGPRSGWNLLVARSQRLPAEHPAP</sequence>
<dbReference type="AlphaFoldDB" id="A0A1I7HY03"/>
<dbReference type="Pfam" id="PF14334">
    <property type="entry name" value="DUF4390"/>
    <property type="match status" value="1"/>
</dbReference>
<keyword evidence="2" id="KW-1185">Reference proteome</keyword>
<organism evidence="1 2">
    <name type="scientific">Paenacidovorax caeni</name>
    <dbReference type="NCBI Taxonomy" id="343013"/>
    <lineage>
        <taxon>Bacteria</taxon>
        <taxon>Pseudomonadati</taxon>
        <taxon>Pseudomonadota</taxon>
        <taxon>Betaproteobacteria</taxon>
        <taxon>Burkholderiales</taxon>
        <taxon>Comamonadaceae</taxon>
        <taxon>Paenacidovorax</taxon>
    </lineage>
</organism>
<accession>A0A1I7HY03</accession>
<protein>
    <recommendedName>
        <fullName evidence="3">DUF4390 domain-containing protein</fullName>
    </recommendedName>
</protein>
<dbReference type="Proteomes" id="UP000183656">
    <property type="component" value="Unassembled WGS sequence"/>
</dbReference>
<reference evidence="1 2" key="1">
    <citation type="submission" date="2016-10" db="EMBL/GenBank/DDBJ databases">
        <authorList>
            <person name="de Groot N.N."/>
        </authorList>
    </citation>
    <scope>NUCLEOTIDE SEQUENCE [LARGE SCALE GENOMIC DNA]</scope>
    <source>
        <strain evidence="1 2">R-24608</strain>
    </source>
</reference>
<evidence type="ECO:0008006" key="3">
    <source>
        <dbReference type="Google" id="ProtNLM"/>
    </source>
</evidence>
<dbReference type="STRING" id="343013.SAMN04489707_101313"/>
<dbReference type="RefSeq" id="WP_411914289.1">
    <property type="nucleotide sequence ID" value="NZ_CYIG01000038.1"/>
</dbReference>
<name>A0A1I7HY03_9BURK</name>
<dbReference type="EMBL" id="FPBX01000013">
    <property type="protein sequence ID" value="SFU65539.1"/>
    <property type="molecule type" value="Genomic_DNA"/>
</dbReference>
<evidence type="ECO:0000313" key="1">
    <source>
        <dbReference type="EMBL" id="SFU65539.1"/>
    </source>
</evidence>
<dbReference type="InterPro" id="IPR025500">
    <property type="entry name" value="DUF4390"/>
</dbReference>
<proteinExistence type="predicted"/>
<gene>
    <name evidence="1" type="ORF">SAMN04489707_101313</name>
</gene>
<evidence type="ECO:0000313" key="2">
    <source>
        <dbReference type="Proteomes" id="UP000183656"/>
    </source>
</evidence>